<proteinExistence type="predicted"/>
<dbReference type="EMBL" id="JAVFWL010000004">
    <property type="protein sequence ID" value="KAK6751501.1"/>
    <property type="molecule type" value="Genomic_DNA"/>
</dbReference>
<accession>A0ABR1DNI5</accession>
<gene>
    <name evidence="1" type="primary">Necator_chrIV.g16396</name>
    <name evidence="1" type="ORF">RB195_003100</name>
</gene>
<evidence type="ECO:0000313" key="1">
    <source>
        <dbReference type="EMBL" id="KAK6751501.1"/>
    </source>
</evidence>
<protein>
    <submittedName>
        <fullName evidence="1">Uncharacterized protein</fullName>
    </submittedName>
</protein>
<organism evidence="1 2">
    <name type="scientific">Necator americanus</name>
    <name type="common">Human hookworm</name>
    <dbReference type="NCBI Taxonomy" id="51031"/>
    <lineage>
        <taxon>Eukaryota</taxon>
        <taxon>Metazoa</taxon>
        <taxon>Ecdysozoa</taxon>
        <taxon>Nematoda</taxon>
        <taxon>Chromadorea</taxon>
        <taxon>Rhabditida</taxon>
        <taxon>Rhabditina</taxon>
        <taxon>Rhabditomorpha</taxon>
        <taxon>Strongyloidea</taxon>
        <taxon>Ancylostomatidae</taxon>
        <taxon>Bunostominae</taxon>
        <taxon>Necator</taxon>
    </lineage>
</organism>
<comment type="caution">
    <text evidence="1">The sequence shown here is derived from an EMBL/GenBank/DDBJ whole genome shotgun (WGS) entry which is preliminary data.</text>
</comment>
<sequence>MCCQFSSGLAWIQFNDGLQHLVIEDLRPTSMFFVLQAFIAVFETLIERRFCVPRRLEGKELPVVLNGGQVSTDATSILESSDFPLRNRIRRDDGFNASVVYNYEQH</sequence>
<dbReference type="Proteomes" id="UP001303046">
    <property type="component" value="Unassembled WGS sequence"/>
</dbReference>
<evidence type="ECO:0000313" key="2">
    <source>
        <dbReference type="Proteomes" id="UP001303046"/>
    </source>
</evidence>
<reference evidence="1 2" key="1">
    <citation type="submission" date="2023-08" db="EMBL/GenBank/DDBJ databases">
        <title>A Necator americanus chromosomal reference genome.</title>
        <authorList>
            <person name="Ilik V."/>
            <person name="Petrzelkova K.J."/>
            <person name="Pardy F."/>
            <person name="Fuh T."/>
            <person name="Niatou-Singa F.S."/>
            <person name="Gouil Q."/>
            <person name="Baker L."/>
            <person name="Ritchie M.E."/>
            <person name="Jex A.R."/>
            <person name="Gazzola D."/>
            <person name="Li H."/>
            <person name="Toshio Fujiwara R."/>
            <person name="Zhan B."/>
            <person name="Aroian R.V."/>
            <person name="Pafco B."/>
            <person name="Schwarz E.M."/>
        </authorList>
    </citation>
    <scope>NUCLEOTIDE SEQUENCE [LARGE SCALE GENOMIC DNA]</scope>
    <source>
        <strain evidence="1 2">Aroian</strain>
        <tissue evidence="1">Whole animal</tissue>
    </source>
</reference>
<name>A0ABR1DNI5_NECAM</name>
<keyword evidence="2" id="KW-1185">Reference proteome</keyword>